<proteinExistence type="predicted"/>
<name>A0A379LRK7_ENTAG</name>
<keyword evidence="1" id="KW-0472">Membrane</keyword>
<feature type="transmembrane region" description="Helical" evidence="1">
    <location>
        <begin position="118"/>
        <end position="136"/>
    </location>
</feature>
<keyword evidence="1" id="KW-1133">Transmembrane helix</keyword>
<accession>A0A379LRK7</accession>
<feature type="transmembrane region" description="Helical" evidence="1">
    <location>
        <begin position="46"/>
        <end position="73"/>
    </location>
</feature>
<reference evidence="2 3" key="1">
    <citation type="submission" date="2018-06" db="EMBL/GenBank/DDBJ databases">
        <authorList>
            <consortium name="Pathogen Informatics"/>
            <person name="Doyle S."/>
        </authorList>
    </citation>
    <scope>NUCLEOTIDE SEQUENCE [LARGE SCALE GENOMIC DNA]</scope>
    <source>
        <strain evidence="2 3">NCTC9381</strain>
    </source>
</reference>
<gene>
    <name evidence="2" type="ORF">NCTC9381_05689</name>
</gene>
<evidence type="ECO:0000256" key="1">
    <source>
        <dbReference type="SAM" id="Phobius"/>
    </source>
</evidence>
<sequence length="137" mass="15189">MPNIIDDNWIRISVISAIFSSVVGSLLVLTYLSLGKSSTPVMGLIFTYFFIVMVSIIGTTMGSMIIGMPLAMISKRFYPDAALKGSFFIVCSTLFMWLVVLAWPVIRICETPYSDILLLSPYAFCSAAALAYLVYWD</sequence>
<dbReference type="AlphaFoldDB" id="A0A379LRK7"/>
<dbReference type="Proteomes" id="UP000254640">
    <property type="component" value="Unassembled WGS sequence"/>
</dbReference>
<dbReference type="EMBL" id="UGSO01000002">
    <property type="protein sequence ID" value="SUE06826.1"/>
    <property type="molecule type" value="Genomic_DNA"/>
</dbReference>
<dbReference type="GeneID" id="66827448"/>
<feature type="transmembrane region" description="Helical" evidence="1">
    <location>
        <begin position="85"/>
        <end position="106"/>
    </location>
</feature>
<keyword evidence="3" id="KW-1185">Reference proteome</keyword>
<feature type="transmembrane region" description="Helical" evidence="1">
    <location>
        <begin position="12"/>
        <end position="34"/>
    </location>
</feature>
<dbReference type="RefSeq" id="WP_062759056.1">
    <property type="nucleotide sequence ID" value="NZ_CP077368.1"/>
</dbReference>
<evidence type="ECO:0000313" key="2">
    <source>
        <dbReference type="EMBL" id="SUE06826.1"/>
    </source>
</evidence>
<protein>
    <submittedName>
        <fullName evidence="2">Uncharacterized protein</fullName>
    </submittedName>
</protein>
<keyword evidence="1" id="KW-0812">Transmembrane</keyword>
<evidence type="ECO:0000313" key="3">
    <source>
        <dbReference type="Proteomes" id="UP000254640"/>
    </source>
</evidence>
<organism evidence="2 3">
    <name type="scientific">Enterobacter agglomerans</name>
    <name type="common">Erwinia herbicola</name>
    <name type="synonym">Pantoea agglomerans</name>
    <dbReference type="NCBI Taxonomy" id="549"/>
    <lineage>
        <taxon>Bacteria</taxon>
        <taxon>Pseudomonadati</taxon>
        <taxon>Pseudomonadota</taxon>
        <taxon>Gammaproteobacteria</taxon>
        <taxon>Enterobacterales</taxon>
        <taxon>Erwiniaceae</taxon>
        <taxon>Pantoea</taxon>
        <taxon>Pantoea agglomerans group</taxon>
    </lineage>
</organism>